<evidence type="ECO:0000256" key="3">
    <source>
        <dbReference type="ARBA" id="ARBA00022912"/>
    </source>
</evidence>
<sequence length="255" mass="29018">MIDIHCHILPGLDDGAKHMEESLSMARAAINEGIHTIIATPHHKNGSYENDREAIIKEVAYLNESLAYENIPLTILPGQEIRIHGEMINGIQTGELMTLNESTRYAFVELPTNHIPRYTTQLLFDLQVHDLIPIIVHPERNTELLEHPNRLYEFVRNGALTQVTAASTIGKFGKKTMKFSHELIEYNLTHFIASDAHNLRSRSFMMAAAINQLEAKFGQQTVYKLLDNAELLVDGQTVFAEEPQRIERKKFFGLF</sequence>
<dbReference type="RefSeq" id="WP_091497005.1">
    <property type="nucleotide sequence ID" value="NZ_FODJ01000005.1"/>
</dbReference>
<evidence type="ECO:0000256" key="1">
    <source>
        <dbReference type="ARBA" id="ARBA00005750"/>
    </source>
</evidence>
<keyword evidence="2 5" id="KW-0378">Hydrolase</keyword>
<protein>
    <recommendedName>
        <fullName evidence="5">Tyrosine-protein phosphatase</fullName>
        <ecNumber evidence="5">3.1.3.48</ecNumber>
    </recommendedName>
</protein>
<dbReference type="AlphaFoldDB" id="A0A1H8N641"/>
<dbReference type="Proteomes" id="UP000199300">
    <property type="component" value="Unassembled WGS sequence"/>
</dbReference>
<evidence type="ECO:0000256" key="4">
    <source>
        <dbReference type="ARBA" id="ARBA00051722"/>
    </source>
</evidence>
<dbReference type="SUPFAM" id="SSF89550">
    <property type="entry name" value="PHP domain-like"/>
    <property type="match status" value="1"/>
</dbReference>
<dbReference type="InterPro" id="IPR016667">
    <property type="entry name" value="Caps_polysacc_synth_CpsB/CapC"/>
</dbReference>
<reference evidence="6 7" key="1">
    <citation type="submission" date="2016-10" db="EMBL/GenBank/DDBJ databases">
        <authorList>
            <person name="de Groot N.N."/>
        </authorList>
    </citation>
    <scope>NUCLEOTIDE SEQUENCE [LARGE SCALE GENOMIC DNA]</scope>
    <source>
        <strain evidence="6 7">CGMCC 1.10434</strain>
    </source>
</reference>
<evidence type="ECO:0000256" key="5">
    <source>
        <dbReference type="PIRNR" id="PIRNR016557"/>
    </source>
</evidence>
<keyword evidence="7" id="KW-1185">Reference proteome</keyword>
<name>A0A1H8N641_9BACI</name>
<comment type="catalytic activity">
    <reaction evidence="4 5">
        <text>O-phospho-L-tyrosyl-[protein] + H2O = L-tyrosyl-[protein] + phosphate</text>
        <dbReference type="Rhea" id="RHEA:10684"/>
        <dbReference type="Rhea" id="RHEA-COMP:10136"/>
        <dbReference type="Rhea" id="RHEA-COMP:20101"/>
        <dbReference type="ChEBI" id="CHEBI:15377"/>
        <dbReference type="ChEBI" id="CHEBI:43474"/>
        <dbReference type="ChEBI" id="CHEBI:46858"/>
        <dbReference type="ChEBI" id="CHEBI:61978"/>
        <dbReference type="EC" id="3.1.3.48"/>
    </reaction>
</comment>
<dbReference type="Pfam" id="PF19567">
    <property type="entry name" value="CpsB_CapC"/>
    <property type="match status" value="1"/>
</dbReference>
<evidence type="ECO:0000256" key="2">
    <source>
        <dbReference type="ARBA" id="ARBA00022801"/>
    </source>
</evidence>
<dbReference type="STRING" id="872970.SAMN04488134_105140"/>
<dbReference type="PIRSF" id="PIRSF016557">
    <property type="entry name" value="Caps_synth_CpsB"/>
    <property type="match status" value="1"/>
</dbReference>
<evidence type="ECO:0000313" key="6">
    <source>
        <dbReference type="EMBL" id="SEO25075.1"/>
    </source>
</evidence>
<dbReference type="GO" id="GO:0004725">
    <property type="term" value="F:protein tyrosine phosphatase activity"/>
    <property type="evidence" value="ECO:0007669"/>
    <property type="project" value="UniProtKB-UniRule"/>
</dbReference>
<dbReference type="EMBL" id="FODJ01000005">
    <property type="protein sequence ID" value="SEO25075.1"/>
    <property type="molecule type" value="Genomic_DNA"/>
</dbReference>
<organism evidence="6 7">
    <name type="scientific">Amphibacillus marinus</name>
    <dbReference type="NCBI Taxonomy" id="872970"/>
    <lineage>
        <taxon>Bacteria</taxon>
        <taxon>Bacillati</taxon>
        <taxon>Bacillota</taxon>
        <taxon>Bacilli</taxon>
        <taxon>Bacillales</taxon>
        <taxon>Bacillaceae</taxon>
        <taxon>Amphibacillus</taxon>
    </lineage>
</organism>
<comment type="similarity">
    <text evidence="1 5">Belongs to the metallo-dependent hydrolases superfamily. CpsB/CapC family.</text>
</comment>
<keyword evidence="3 5" id="KW-0904">Protein phosphatase</keyword>
<dbReference type="PANTHER" id="PTHR39181">
    <property type="entry name" value="TYROSINE-PROTEIN PHOSPHATASE YWQE"/>
    <property type="match status" value="1"/>
</dbReference>
<gene>
    <name evidence="6" type="ORF">SAMN04488134_105140</name>
</gene>
<dbReference type="EC" id="3.1.3.48" evidence="5"/>
<dbReference type="Gene3D" id="3.20.20.140">
    <property type="entry name" value="Metal-dependent hydrolases"/>
    <property type="match status" value="1"/>
</dbReference>
<dbReference type="GO" id="GO:0030145">
    <property type="term" value="F:manganese ion binding"/>
    <property type="evidence" value="ECO:0007669"/>
    <property type="project" value="UniProtKB-UniRule"/>
</dbReference>
<dbReference type="OrthoDB" id="9788539at2"/>
<accession>A0A1H8N641</accession>
<proteinExistence type="inferred from homology"/>
<evidence type="ECO:0000313" key="7">
    <source>
        <dbReference type="Proteomes" id="UP000199300"/>
    </source>
</evidence>
<dbReference type="PANTHER" id="PTHR39181:SF1">
    <property type="entry name" value="TYROSINE-PROTEIN PHOSPHATASE YWQE"/>
    <property type="match status" value="1"/>
</dbReference>
<dbReference type="InterPro" id="IPR016195">
    <property type="entry name" value="Pol/histidinol_Pase-like"/>
</dbReference>